<evidence type="ECO:0000256" key="1">
    <source>
        <dbReference type="ARBA" id="ARBA00004651"/>
    </source>
</evidence>
<proteinExistence type="predicted"/>
<dbReference type="InterPro" id="IPR017452">
    <property type="entry name" value="GPCR_Rhodpsn_7TM"/>
</dbReference>
<dbReference type="EMBL" id="CABPRJ010000010">
    <property type="protein sequence ID" value="VVC25241.1"/>
    <property type="molecule type" value="Genomic_DNA"/>
</dbReference>
<dbReference type="GO" id="GO:0005886">
    <property type="term" value="C:plasma membrane"/>
    <property type="evidence" value="ECO:0007669"/>
    <property type="project" value="UniProtKB-SubCell"/>
</dbReference>
<evidence type="ECO:0000313" key="11">
    <source>
        <dbReference type="Proteomes" id="UP000325440"/>
    </source>
</evidence>
<dbReference type="AlphaFoldDB" id="A0A5E4M1T8"/>
<feature type="transmembrane region" description="Helical" evidence="8">
    <location>
        <begin position="328"/>
        <end position="347"/>
    </location>
</feature>
<keyword evidence="5 8" id="KW-0472">Membrane</keyword>
<keyword evidence="11" id="KW-1185">Reference proteome</keyword>
<accession>A0A5E4M1T8</accession>
<reference evidence="10 11" key="1">
    <citation type="submission" date="2019-08" db="EMBL/GenBank/DDBJ databases">
        <authorList>
            <person name="Alioto T."/>
            <person name="Alioto T."/>
            <person name="Gomez Garrido J."/>
        </authorList>
    </citation>
    <scope>NUCLEOTIDE SEQUENCE [LARGE SCALE GENOMIC DNA]</scope>
</reference>
<dbReference type="OrthoDB" id="10037292at2759"/>
<dbReference type="GO" id="GO:0042277">
    <property type="term" value="F:peptide binding"/>
    <property type="evidence" value="ECO:0007669"/>
    <property type="project" value="TreeGrafter"/>
</dbReference>
<dbReference type="Gene3D" id="1.20.1070.10">
    <property type="entry name" value="Rhodopsin 7-helix transmembrane proteins"/>
    <property type="match status" value="1"/>
</dbReference>
<protein>
    <submittedName>
        <fullName evidence="10">GPCR, rhodopsin-like, 7TM</fullName>
    </submittedName>
</protein>
<gene>
    <name evidence="10" type="ORF">CINCED_3A009188</name>
</gene>
<keyword evidence="3 8" id="KW-0812">Transmembrane</keyword>
<evidence type="ECO:0000256" key="7">
    <source>
        <dbReference type="SAM" id="MobiDB-lite"/>
    </source>
</evidence>
<dbReference type="PROSITE" id="PS50262">
    <property type="entry name" value="G_PROTEIN_RECEP_F1_2"/>
    <property type="match status" value="1"/>
</dbReference>
<feature type="transmembrane region" description="Helical" evidence="8">
    <location>
        <begin position="204"/>
        <end position="225"/>
    </location>
</feature>
<evidence type="ECO:0000256" key="5">
    <source>
        <dbReference type="ARBA" id="ARBA00023136"/>
    </source>
</evidence>
<keyword evidence="6" id="KW-0675">Receptor</keyword>
<dbReference type="PANTHER" id="PTHR24241:SF76">
    <property type="entry name" value="NEUROPEPTIDE SIFAMIDE RECEPTOR"/>
    <property type="match status" value="1"/>
</dbReference>
<feature type="domain" description="G-protein coupled receptors family 1 profile" evidence="9">
    <location>
        <begin position="51"/>
        <end position="344"/>
    </location>
</feature>
<evidence type="ECO:0000256" key="4">
    <source>
        <dbReference type="ARBA" id="ARBA00022989"/>
    </source>
</evidence>
<evidence type="ECO:0000256" key="2">
    <source>
        <dbReference type="ARBA" id="ARBA00022475"/>
    </source>
</evidence>
<keyword evidence="4 8" id="KW-1133">Transmembrane helix</keyword>
<dbReference type="SUPFAM" id="SSF81321">
    <property type="entry name" value="Family A G protein-coupled receptor-like"/>
    <property type="match status" value="1"/>
</dbReference>
<evidence type="ECO:0000256" key="6">
    <source>
        <dbReference type="ARBA" id="ARBA00023170"/>
    </source>
</evidence>
<dbReference type="PANTHER" id="PTHR24241">
    <property type="entry name" value="NEUROPEPTIDE RECEPTOR-RELATED G-PROTEIN COUPLED RECEPTOR"/>
    <property type="match status" value="1"/>
</dbReference>
<evidence type="ECO:0000256" key="3">
    <source>
        <dbReference type="ARBA" id="ARBA00022692"/>
    </source>
</evidence>
<feature type="transmembrane region" description="Helical" evidence="8">
    <location>
        <begin position="40"/>
        <end position="61"/>
    </location>
</feature>
<feature type="transmembrane region" description="Helical" evidence="8">
    <location>
        <begin position="294"/>
        <end position="316"/>
    </location>
</feature>
<feature type="region of interest" description="Disordered" evidence="7">
    <location>
        <begin position="1"/>
        <end position="25"/>
    </location>
</feature>
<evidence type="ECO:0000256" key="8">
    <source>
        <dbReference type="SAM" id="Phobius"/>
    </source>
</evidence>
<dbReference type="CDD" id="cd00637">
    <property type="entry name" value="7tm_classA_rhodopsin-like"/>
    <property type="match status" value="1"/>
</dbReference>
<name>A0A5E4M1T8_9HEMI</name>
<keyword evidence="2" id="KW-1003">Cell membrane</keyword>
<dbReference type="GO" id="GO:0004930">
    <property type="term" value="F:G protein-coupled receptor activity"/>
    <property type="evidence" value="ECO:0007669"/>
    <property type="project" value="TreeGrafter"/>
</dbReference>
<feature type="transmembrane region" description="Helical" evidence="8">
    <location>
        <begin position="161"/>
        <end position="184"/>
    </location>
</feature>
<evidence type="ECO:0000259" key="9">
    <source>
        <dbReference type="PROSITE" id="PS50262"/>
    </source>
</evidence>
<sequence length="484" mass="53967">MVNGAMLGAPNLRNPGPNGTMANGSRTFQCHPQGHSEATITLTLVGLGIVANTVLMGLIVFNKHLRRWSQGLLFHQAMVDCARAAILIPLAHSLLYCVPVKKCSLVETAFLLLVTVSTINMLTIVLNDSPVFPEDDEEDGYQVSSVPLLLDSPQCVVFGTFMIWFAAITINLGPTFMSGALAAGSEVTRDRPGCPLVHGPFRHYILNALWIIINLLCVMLTLFHLRKLHRDLTKANVEAVRVAGLVTTLVNVTGNNYSDPRHAPRRSLGAVEEHQRMRNYLLRIEREGVQKVKMFVVITAAYVIFWGPLFFVTLVQHPLSNNHSDYEVTLHVANGHSFVNAMLFLVLHRGLRQAAADACCTSMSTMARWLTAGWSPEPYTLDAGFPGASPEPVLAAPPPPPPTSMPAYTIRHSSMRTRSMNRFPVHREVLHNEYHSSHPNLHDMSVFNMGRLYNSHEYLPNDYRRYNHSYYHHRPETPPCSSPE</sequence>
<organism evidence="10 11">
    <name type="scientific">Cinara cedri</name>
    <dbReference type="NCBI Taxonomy" id="506608"/>
    <lineage>
        <taxon>Eukaryota</taxon>
        <taxon>Metazoa</taxon>
        <taxon>Ecdysozoa</taxon>
        <taxon>Arthropoda</taxon>
        <taxon>Hexapoda</taxon>
        <taxon>Insecta</taxon>
        <taxon>Pterygota</taxon>
        <taxon>Neoptera</taxon>
        <taxon>Paraneoptera</taxon>
        <taxon>Hemiptera</taxon>
        <taxon>Sternorrhyncha</taxon>
        <taxon>Aphidomorpha</taxon>
        <taxon>Aphidoidea</taxon>
        <taxon>Aphididae</taxon>
        <taxon>Lachninae</taxon>
        <taxon>Cinara</taxon>
    </lineage>
</organism>
<evidence type="ECO:0000313" key="10">
    <source>
        <dbReference type="EMBL" id="VVC25241.1"/>
    </source>
</evidence>
<dbReference type="GO" id="GO:0032870">
    <property type="term" value="P:cellular response to hormone stimulus"/>
    <property type="evidence" value="ECO:0007669"/>
    <property type="project" value="TreeGrafter"/>
</dbReference>
<dbReference type="Proteomes" id="UP000325440">
    <property type="component" value="Unassembled WGS sequence"/>
</dbReference>
<comment type="subcellular location">
    <subcellularLocation>
        <location evidence="1">Cell membrane</location>
        <topology evidence="1">Multi-pass membrane protein</topology>
    </subcellularLocation>
</comment>